<dbReference type="EMBL" id="JAGPUO010000001">
    <property type="protein sequence ID" value="KAG5665474.1"/>
    <property type="molecule type" value="Genomic_DNA"/>
</dbReference>
<feature type="domain" description="Heterokaryon incompatibility" evidence="2">
    <location>
        <begin position="697"/>
        <end position="832"/>
    </location>
</feature>
<comment type="caution">
    <text evidence="3">The sequence shown here is derived from an EMBL/GenBank/DDBJ whole genome shotgun (WGS) entry which is preliminary data.</text>
</comment>
<feature type="compositionally biased region" description="Low complexity" evidence="1">
    <location>
        <begin position="636"/>
        <end position="653"/>
    </location>
</feature>
<protein>
    <recommendedName>
        <fullName evidence="2">Heterokaryon incompatibility domain-containing protein</fullName>
    </recommendedName>
</protein>
<dbReference type="InterPro" id="IPR052895">
    <property type="entry name" value="HetReg/Transcr_Mod"/>
</dbReference>
<dbReference type="Pfam" id="PF26639">
    <property type="entry name" value="Het-6_barrel"/>
    <property type="match status" value="1"/>
</dbReference>
<feature type="region of interest" description="Disordered" evidence="1">
    <location>
        <begin position="630"/>
        <end position="653"/>
    </location>
</feature>
<dbReference type="PANTHER" id="PTHR24148:SF73">
    <property type="entry name" value="HET DOMAIN PROTEIN (AFU_ORTHOLOGUE AFUA_8G01020)"/>
    <property type="match status" value="1"/>
</dbReference>
<evidence type="ECO:0000313" key="3">
    <source>
        <dbReference type="EMBL" id="KAG5665474.1"/>
    </source>
</evidence>
<dbReference type="SUPFAM" id="SSF48403">
    <property type="entry name" value="Ankyrin repeat"/>
    <property type="match status" value="1"/>
</dbReference>
<dbReference type="InterPro" id="IPR036770">
    <property type="entry name" value="Ankyrin_rpt-contain_sf"/>
</dbReference>
<dbReference type="SMART" id="SM00248">
    <property type="entry name" value="ANK"/>
    <property type="match status" value="6"/>
</dbReference>
<evidence type="ECO:0000256" key="1">
    <source>
        <dbReference type="SAM" id="MobiDB-lite"/>
    </source>
</evidence>
<organism evidence="3 4">
    <name type="scientific">Fusarium avenaceum</name>
    <dbReference type="NCBI Taxonomy" id="40199"/>
    <lineage>
        <taxon>Eukaryota</taxon>
        <taxon>Fungi</taxon>
        <taxon>Dikarya</taxon>
        <taxon>Ascomycota</taxon>
        <taxon>Pezizomycotina</taxon>
        <taxon>Sordariomycetes</taxon>
        <taxon>Hypocreomycetidae</taxon>
        <taxon>Hypocreales</taxon>
        <taxon>Nectriaceae</taxon>
        <taxon>Fusarium</taxon>
        <taxon>Fusarium tricinctum species complex</taxon>
    </lineage>
</organism>
<sequence>MDSPPPNSEKAATDDQTIVAAGEWLVSLCSGRPYLDRDKLLTPLEQLKFNEFFGQYGQSSVFKPYHVEAVRKCLARGLKTDYQLVRDLLNKDDANNLFDNDNDILQVAIKTARVEPGYLGQDPIKSCPELLDVVKLLIAHGALINCLDGDGYSALFYTCVLGYGDLFRFLIASGAEDSTTHRRIPPEQLVKEREAAALPLPEDEQVNLLQVTLDAIISPQQIVDMTWVGWPPGVNYDIPMWEADIDATWGSIILYLLGHGLSYDKDDPGLVMLLHITCFEGSLDYVRQLLDYGVVANVSGPRMVDGGQGQGATFGTAMHAAAAGQKLPIVTTLISHGESVALRRPCILSRGRAVRDLTPVQIAIAAADYDDNTIMDFLDGFISQGQEVEQSDYEEILTHCIESNNLDFTKRYLERGIRLSKIPSGVESAKMAQLLTSYDIKLDPASLQLQALKRRRLGLLRWCVSEYGPLLPSDAGSWGSMAHELLRSNYVDMEFPRYIVTEYPGPHIDSVIIANLETLSDETTPTETSWLHLAIVEDNVAAMRFLLEAGADPTLPGLPYDTQTTMRDVGRGLFRNESQRLDVIQIVEKKQSGGKWAVPSYAETRSRIAQDVESQRRIWDSQLEYMAKNQQSVPHTTQQLQSTPSPSTQASVSTVDIYRPLSSSSSFRLLELQPSNSRTDPLVGHLIDSDITFQPDFEALSYVWGDINPAKYISVNGRDVSITPNLHLALIHLRLADKARTLWVDALCIDQSFHWERNQQVRIMGDIYKSARQVVVWLGEAADDSHLVFEHLEDGTIKDSFPNYPVPPEEQRRAWNSLVKRPWFFRTWVIQEIALARRAIVMCGDNSTPWRNIDESWKPDFSGGAKGLSTVHSGPSSKPDHPLKGFDPDSHAWRLRLLDFGSDPMQILRYSRVCQTTEVRDRIYGILGLFKPGFIPVDYDSPVEDIFQRFTEAVIKLTGNLSILKHLGVSRSYDQLPSWVPDFTESSTRTLPEYYWSPPYRKDAEDEYIVRGADGQQFNVPREDLVNKHLPGLAVEGGRLVLKGKMVDIIREIGPELPEGIKHAPGTDAFAEVMRRWESLATTLILDWKPSLGPSVTQAFAATLSANHGFELFSLEAGFTQWYRFCGTGIIEAADPSMFLRDIEFYLWWLDLGKEDENDDSELGYDLRKFFGKMAFASYGRCLFTTDGGSMGLASPRAQVGDRIVYFPGAHEPFVLRRRERGEVWTVVNDCYLYGLDLDKLFHNSEHLVEDFVIC</sequence>
<accession>A0A9P7KXQ6</accession>
<keyword evidence="4" id="KW-1185">Reference proteome</keyword>
<evidence type="ECO:0000259" key="2">
    <source>
        <dbReference type="Pfam" id="PF06985"/>
    </source>
</evidence>
<dbReference type="PANTHER" id="PTHR24148">
    <property type="entry name" value="ANKYRIN REPEAT DOMAIN-CONTAINING PROTEIN 39 HOMOLOG-RELATED"/>
    <property type="match status" value="1"/>
</dbReference>
<dbReference type="Proteomes" id="UP000782241">
    <property type="component" value="Unassembled WGS sequence"/>
</dbReference>
<dbReference type="AlphaFoldDB" id="A0A9P7KXQ6"/>
<reference evidence="3" key="1">
    <citation type="submission" date="2021-04" db="EMBL/GenBank/DDBJ databases">
        <title>Draft genome of Fusarium avenaceum strain F156N33, isolated from an atmospheric sample in Virginia.</title>
        <authorList>
            <person name="Yang S."/>
            <person name="Vinatzer B.A."/>
            <person name="Coleman J."/>
        </authorList>
    </citation>
    <scope>NUCLEOTIDE SEQUENCE</scope>
    <source>
        <strain evidence="3">F156N33</strain>
    </source>
</reference>
<evidence type="ECO:0000313" key="4">
    <source>
        <dbReference type="Proteomes" id="UP000782241"/>
    </source>
</evidence>
<dbReference type="Pfam" id="PF06985">
    <property type="entry name" value="HET"/>
    <property type="match status" value="1"/>
</dbReference>
<dbReference type="InterPro" id="IPR010730">
    <property type="entry name" value="HET"/>
</dbReference>
<name>A0A9P7KXQ6_9HYPO</name>
<gene>
    <name evidence="3" type="ORF">KAF25_009599</name>
</gene>
<proteinExistence type="predicted"/>
<dbReference type="Gene3D" id="1.25.40.20">
    <property type="entry name" value="Ankyrin repeat-containing domain"/>
    <property type="match status" value="2"/>
</dbReference>
<dbReference type="InterPro" id="IPR002110">
    <property type="entry name" value="Ankyrin_rpt"/>
</dbReference>